<evidence type="ECO:0000313" key="2">
    <source>
        <dbReference type="EMBL" id="NMH26704.1"/>
    </source>
</evidence>
<sequence>MKRYFPILVFPILMCFIACRSGQNQIPKYEPVDKKVFDEIAAMDKTFFDAYNNCDLEKQASIYADNIEFFHDKGGLMQSKSELIEATKKNICGKVSRQLIEGSIEVYPINGYGAVEIGFHKFFNNQEPDAESKPSKFIIIWKNENGTWKIAKVVSLH</sequence>
<proteinExistence type="predicted"/>
<organism evidence="2 3">
    <name type="scientific">Flavobacterium silvaticum</name>
    <dbReference type="NCBI Taxonomy" id="1852020"/>
    <lineage>
        <taxon>Bacteria</taxon>
        <taxon>Pseudomonadati</taxon>
        <taxon>Bacteroidota</taxon>
        <taxon>Flavobacteriia</taxon>
        <taxon>Flavobacteriales</taxon>
        <taxon>Flavobacteriaceae</taxon>
        <taxon>Flavobacterium</taxon>
    </lineage>
</organism>
<evidence type="ECO:0000259" key="1">
    <source>
        <dbReference type="Pfam" id="PF14534"/>
    </source>
</evidence>
<dbReference type="AlphaFoldDB" id="A0A972FNW1"/>
<dbReference type="EMBL" id="JAAMPU010000095">
    <property type="protein sequence ID" value="NMH26704.1"/>
    <property type="molecule type" value="Genomic_DNA"/>
</dbReference>
<accession>A0A972FNW1</accession>
<reference evidence="2" key="1">
    <citation type="submission" date="2020-02" db="EMBL/GenBank/DDBJ databases">
        <title>Flavobacterium sp. genome.</title>
        <authorList>
            <person name="Jung H.S."/>
            <person name="Baek J.H."/>
            <person name="Jeon C.O."/>
        </authorList>
    </citation>
    <scope>NUCLEOTIDE SEQUENCE</scope>
    <source>
        <strain evidence="2">SE-s28</strain>
    </source>
</reference>
<dbReference type="RefSeq" id="WP_169525713.1">
    <property type="nucleotide sequence ID" value="NZ_JAAMPU010000095.1"/>
</dbReference>
<evidence type="ECO:0000313" key="3">
    <source>
        <dbReference type="Proteomes" id="UP000712080"/>
    </source>
</evidence>
<dbReference type="Pfam" id="PF14534">
    <property type="entry name" value="DUF4440"/>
    <property type="match status" value="1"/>
</dbReference>
<dbReference type="Gene3D" id="3.10.450.50">
    <property type="match status" value="1"/>
</dbReference>
<protein>
    <submittedName>
        <fullName evidence="2">Nuclear transport factor 2 family protein</fullName>
    </submittedName>
</protein>
<dbReference type="InterPro" id="IPR027843">
    <property type="entry name" value="DUF4440"/>
</dbReference>
<dbReference type="Proteomes" id="UP000712080">
    <property type="component" value="Unassembled WGS sequence"/>
</dbReference>
<feature type="domain" description="DUF4440" evidence="1">
    <location>
        <begin position="40"/>
        <end position="150"/>
    </location>
</feature>
<name>A0A972FNW1_9FLAO</name>
<dbReference type="SUPFAM" id="SSF54427">
    <property type="entry name" value="NTF2-like"/>
    <property type="match status" value="1"/>
</dbReference>
<keyword evidence="3" id="KW-1185">Reference proteome</keyword>
<gene>
    <name evidence="2" type="ORF">G6047_01565</name>
</gene>
<comment type="caution">
    <text evidence="2">The sequence shown here is derived from an EMBL/GenBank/DDBJ whole genome shotgun (WGS) entry which is preliminary data.</text>
</comment>
<dbReference type="InterPro" id="IPR032710">
    <property type="entry name" value="NTF2-like_dom_sf"/>
</dbReference>